<gene>
    <name evidence="3" type="ORF">UU72_C0008G0037</name>
</gene>
<evidence type="ECO:0000259" key="2">
    <source>
        <dbReference type="Pfam" id="PF08241"/>
    </source>
</evidence>
<dbReference type="InterPro" id="IPR050447">
    <property type="entry name" value="Erg6_SMT_methyltransf"/>
</dbReference>
<dbReference type="Gene3D" id="3.40.50.150">
    <property type="entry name" value="Vaccinia Virus protein VP39"/>
    <property type="match status" value="1"/>
</dbReference>
<dbReference type="InterPro" id="IPR013216">
    <property type="entry name" value="Methyltransf_11"/>
</dbReference>
<evidence type="ECO:0000256" key="1">
    <source>
        <dbReference type="ARBA" id="ARBA00022679"/>
    </source>
</evidence>
<dbReference type="CDD" id="cd02440">
    <property type="entry name" value="AdoMet_MTases"/>
    <property type="match status" value="1"/>
</dbReference>
<dbReference type="GO" id="GO:0008757">
    <property type="term" value="F:S-adenosylmethionine-dependent methyltransferase activity"/>
    <property type="evidence" value="ECO:0007669"/>
    <property type="project" value="InterPro"/>
</dbReference>
<accession>A0A0G0WWB1</accession>
<keyword evidence="1" id="KW-0808">Transferase</keyword>
<organism evidence="3 4">
    <name type="scientific">candidate division WWE3 bacterium GW2011_GWB1_41_6</name>
    <dbReference type="NCBI Taxonomy" id="1619112"/>
    <lineage>
        <taxon>Bacteria</taxon>
        <taxon>Katanobacteria</taxon>
    </lineage>
</organism>
<dbReference type="PANTHER" id="PTHR44068:SF11">
    <property type="entry name" value="GERANYL DIPHOSPHATE 2-C-METHYLTRANSFERASE"/>
    <property type="match status" value="1"/>
</dbReference>
<dbReference type="Pfam" id="PF08241">
    <property type="entry name" value="Methyltransf_11"/>
    <property type="match status" value="1"/>
</dbReference>
<comment type="caution">
    <text evidence="3">The sequence shown here is derived from an EMBL/GenBank/DDBJ whole genome shotgun (WGS) entry which is preliminary data.</text>
</comment>
<protein>
    <recommendedName>
        <fullName evidence="2">Methyltransferase type 11 domain-containing protein</fullName>
    </recommendedName>
</protein>
<dbReference type="PANTHER" id="PTHR44068">
    <property type="entry name" value="ZGC:194242"/>
    <property type="match status" value="1"/>
</dbReference>
<proteinExistence type="predicted"/>
<reference evidence="3 4" key="1">
    <citation type="journal article" date="2015" name="Nature">
        <title>rRNA introns, odd ribosomes, and small enigmatic genomes across a large radiation of phyla.</title>
        <authorList>
            <person name="Brown C.T."/>
            <person name="Hug L.A."/>
            <person name="Thomas B.C."/>
            <person name="Sharon I."/>
            <person name="Castelle C.J."/>
            <person name="Singh A."/>
            <person name="Wilkins M.J."/>
            <person name="Williams K.H."/>
            <person name="Banfield J.F."/>
        </authorList>
    </citation>
    <scope>NUCLEOTIDE SEQUENCE [LARGE SCALE GENOMIC DNA]</scope>
</reference>
<dbReference type="InterPro" id="IPR029063">
    <property type="entry name" value="SAM-dependent_MTases_sf"/>
</dbReference>
<dbReference type="AlphaFoldDB" id="A0A0G0WWB1"/>
<evidence type="ECO:0000313" key="4">
    <source>
        <dbReference type="Proteomes" id="UP000034163"/>
    </source>
</evidence>
<dbReference type="SUPFAM" id="SSF53335">
    <property type="entry name" value="S-adenosyl-L-methionine-dependent methyltransferases"/>
    <property type="match status" value="1"/>
</dbReference>
<dbReference type="EMBL" id="LCBS01000008">
    <property type="protein sequence ID" value="KKS17055.1"/>
    <property type="molecule type" value="Genomic_DNA"/>
</dbReference>
<name>A0A0G0WWB1_UNCKA</name>
<feature type="domain" description="Methyltransferase type 11" evidence="2">
    <location>
        <begin position="40"/>
        <end position="137"/>
    </location>
</feature>
<evidence type="ECO:0000313" key="3">
    <source>
        <dbReference type="EMBL" id="KKS17055.1"/>
    </source>
</evidence>
<dbReference type="Proteomes" id="UP000034163">
    <property type="component" value="Unassembled WGS sequence"/>
</dbReference>
<sequence>MNNNETIPVEENVAWKSEKPNDVVVSLIESKIVNPGDKILDEGCGFGANSNFLASEGVKVSAINIKYSELQEARNRANTLGVKVNYDQADVMELPFRDEEFDTVLDIGCTHMLETQSDQIIAARETTRVLKPGGYLLYFGFNKNHPAFQRDPDSPRFRNVEDVQVIYPKFSVIRSGEVRWETKPEENSLDPEHVGTFILLQKKE</sequence>